<dbReference type="Gene3D" id="3.40.50.720">
    <property type="entry name" value="NAD(P)-binding Rossmann-like Domain"/>
    <property type="match status" value="1"/>
</dbReference>
<comment type="caution">
    <text evidence="2">The sequence shown here is derived from an EMBL/GenBank/DDBJ whole genome shotgun (WGS) entry which is preliminary data.</text>
</comment>
<accession>A0ABS1YEB3</accession>
<dbReference type="GO" id="GO:0016779">
    <property type="term" value="F:nucleotidyltransferase activity"/>
    <property type="evidence" value="ECO:0007669"/>
    <property type="project" value="UniProtKB-KW"/>
</dbReference>
<gene>
    <name evidence="2" type="ORF">JM949_10025</name>
</gene>
<dbReference type="InterPro" id="IPR000594">
    <property type="entry name" value="ThiF_NAD_FAD-bd"/>
</dbReference>
<keyword evidence="3" id="KW-1185">Reference proteome</keyword>
<keyword evidence="2" id="KW-0808">Transferase</keyword>
<dbReference type="InterPro" id="IPR035985">
    <property type="entry name" value="Ubiquitin-activating_enz"/>
</dbReference>
<feature type="domain" description="THIF-type NAD/FAD binding fold" evidence="1">
    <location>
        <begin position="195"/>
        <end position="466"/>
    </location>
</feature>
<dbReference type="SUPFAM" id="SSF69572">
    <property type="entry name" value="Activating enzymes of the ubiquitin-like proteins"/>
    <property type="match status" value="1"/>
</dbReference>
<dbReference type="Pfam" id="PF00899">
    <property type="entry name" value="ThiF"/>
    <property type="match status" value="1"/>
</dbReference>
<evidence type="ECO:0000313" key="2">
    <source>
        <dbReference type="EMBL" id="MBM0275750.1"/>
    </source>
</evidence>
<organism evidence="2 3">
    <name type="scientific">Micromonospora tarensis</name>
    <dbReference type="NCBI Taxonomy" id="2806100"/>
    <lineage>
        <taxon>Bacteria</taxon>
        <taxon>Bacillati</taxon>
        <taxon>Actinomycetota</taxon>
        <taxon>Actinomycetes</taxon>
        <taxon>Micromonosporales</taxon>
        <taxon>Micromonosporaceae</taxon>
        <taxon>Micromonospora</taxon>
    </lineage>
</organism>
<proteinExistence type="predicted"/>
<name>A0ABS1YEB3_9ACTN</name>
<sequence length="499" mass="53254">MEMVYVPTDYSRSLLLAATATGGEPDSLRGRIEASQVHISVDITVPGSSTCLLVLVADLRRLPIHLSLDPGHGSGRLSDDLLDQAVNIAAGIDPERPIKVGAASPDALHVRVGVDHAAAHLNGVPDGHGTHIRRPGHSFPKLRYAGSGLGSVLTAAMLTGEIFKTVTTLRPGSHRRIEALDFCPVTLFSPQEQAPEHLHVERLALIGAGAIGTAVALILRALEATGEMTVVDRQIFEPPNVITYSLGSGQEAAARLPKVDIVEAALQHMNIRRVHGTVDDLIAQIDAGHKPMPQIVLGAVDNIAARHDLQRIYADLVLDGGTGGRAGTTVSLHEALPTGPCMRCYFPASTTTLTAEQRLHQATGLPLARIARGDQALTEDDLRGLPRQGRQLLERHVGKPVCGLGRVMGLTTAAGDDSYQPSAAFVAQQAASLMVGALIARTHPGGNPVSIRQIEYDTLHGPRPDIVDDRRPRSDCYCQTNTDIIRLVRAQRAKNILTQ</sequence>
<protein>
    <submittedName>
        <fullName evidence="2">ThiF family adenylyltransferase</fullName>
    </submittedName>
</protein>
<evidence type="ECO:0000259" key="1">
    <source>
        <dbReference type="Pfam" id="PF00899"/>
    </source>
</evidence>
<reference evidence="2 3" key="1">
    <citation type="submission" date="2021-01" db="EMBL/GenBank/DDBJ databases">
        <title>Draft genome sequence of Micromonospora sp. strain STR1s_6.</title>
        <authorList>
            <person name="Karlyshev A."/>
            <person name="Jawad R."/>
        </authorList>
    </citation>
    <scope>NUCLEOTIDE SEQUENCE [LARGE SCALE GENOMIC DNA]</scope>
    <source>
        <strain evidence="2 3">STR1S-6</strain>
    </source>
</reference>
<keyword evidence="2" id="KW-0548">Nucleotidyltransferase</keyword>
<dbReference type="EMBL" id="JAEVHL010000032">
    <property type="protein sequence ID" value="MBM0275750.1"/>
    <property type="molecule type" value="Genomic_DNA"/>
</dbReference>
<dbReference type="RefSeq" id="WP_203148136.1">
    <property type="nucleotide sequence ID" value="NZ_JAEVHL010000032.1"/>
</dbReference>
<dbReference type="Proteomes" id="UP000622245">
    <property type="component" value="Unassembled WGS sequence"/>
</dbReference>
<evidence type="ECO:0000313" key="3">
    <source>
        <dbReference type="Proteomes" id="UP000622245"/>
    </source>
</evidence>